<gene>
    <name evidence="2" type="ORF">OIDMADRAFT_106025</name>
</gene>
<reference evidence="2 3" key="1">
    <citation type="submission" date="2014-04" db="EMBL/GenBank/DDBJ databases">
        <authorList>
            <consortium name="DOE Joint Genome Institute"/>
            <person name="Kuo A."/>
            <person name="Martino E."/>
            <person name="Perotto S."/>
            <person name="Kohler A."/>
            <person name="Nagy L.G."/>
            <person name="Floudas D."/>
            <person name="Copeland A."/>
            <person name="Barry K.W."/>
            <person name="Cichocki N."/>
            <person name="Veneault-Fourrey C."/>
            <person name="LaButti K."/>
            <person name="Lindquist E.A."/>
            <person name="Lipzen A."/>
            <person name="Lundell T."/>
            <person name="Morin E."/>
            <person name="Murat C."/>
            <person name="Sun H."/>
            <person name="Tunlid A."/>
            <person name="Henrissat B."/>
            <person name="Grigoriev I.V."/>
            <person name="Hibbett D.S."/>
            <person name="Martin F."/>
            <person name="Nordberg H.P."/>
            <person name="Cantor M.N."/>
            <person name="Hua S.X."/>
        </authorList>
    </citation>
    <scope>NUCLEOTIDE SEQUENCE [LARGE SCALE GENOMIC DNA]</scope>
    <source>
        <strain evidence="2 3">Zn</strain>
    </source>
</reference>
<dbReference type="AlphaFoldDB" id="A0A0C3D3N2"/>
<reference evidence="3" key="2">
    <citation type="submission" date="2015-01" db="EMBL/GenBank/DDBJ databases">
        <title>Evolutionary Origins and Diversification of the Mycorrhizal Mutualists.</title>
        <authorList>
            <consortium name="DOE Joint Genome Institute"/>
            <consortium name="Mycorrhizal Genomics Consortium"/>
            <person name="Kohler A."/>
            <person name="Kuo A."/>
            <person name="Nagy L.G."/>
            <person name="Floudas D."/>
            <person name="Copeland A."/>
            <person name="Barry K.W."/>
            <person name="Cichocki N."/>
            <person name="Veneault-Fourrey C."/>
            <person name="LaButti K."/>
            <person name="Lindquist E.A."/>
            <person name="Lipzen A."/>
            <person name="Lundell T."/>
            <person name="Morin E."/>
            <person name="Murat C."/>
            <person name="Riley R."/>
            <person name="Ohm R."/>
            <person name="Sun H."/>
            <person name="Tunlid A."/>
            <person name="Henrissat B."/>
            <person name="Grigoriev I.V."/>
            <person name="Hibbett D.S."/>
            <person name="Martin F."/>
        </authorList>
    </citation>
    <scope>NUCLEOTIDE SEQUENCE [LARGE SCALE GENOMIC DNA]</scope>
    <source>
        <strain evidence="3">Zn</strain>
    </source>
</reference>
<dbReference type="SUPFAM" id="SSF49785">
    <property type="entry name" value="Galactose-binding domain-like"/>
    <property type="match status" value="1"/>
</dbReference>
<dbReference type="Proteomes" id="UP000054321">
    <property type="component" value="Unassembled WGS sequence"/>
</dbReference>
<dbReference type="InterPro" id="IPR053161">
    <property type="entry name" value="Ulvan_degrading_GH"/>
</dbReference>
<dbReference type="InterPro" id="IPR008979">
    <property type="entry name" value="Galactose-bd-like_sf"/>
</dbReference>
<accession>A0A0C3D3N2</accession>
<protein>
    <recommendedName>
        <fullName evidence="4">Glycoside hydrolase family 2 protein</fullName>
    </recommendedName>
</protein>
<dbReference type="Gene3D" id="2.60.120.260">
    <property type="entry name" value="Galactose-binding domain-like"/>
    <property type="match status" value="1"/>
</dbReference>
<feature type="region of interest" description="Disordered" evidence="1">
    <location>
        <begin position="165"/>
        <end position="188"/>
    </location>
</feature>
<dbReference type="Pfam" id="PF17132">
    <property type="entry name" value="Glyco_hydro_106"/>
    <property type="match status" value="1"/>
</dbReference>
<proteinExistence type="predicted"/>
<evidence type="ECO:0000313" key="3">
    <source>
        <dbReference type="Proteomes" id="UP000054321"/>
    </source>
</evidence>
<evidence type="ECO:0000313" key="2">
    <source>
        <dbReference type="EMBL" id="KIM96532.1"/>
    </source>
</evidence>
<dbReference type="PANTHER" id="PTHR36848">
    <property type="entry name" value="DNA-BINDING PROTEIN (PUTATIVE SECRETED PROTEIN)-RELATED"/>
    <property type="match status" value="1"/>
</dbReference>
<evidence type="ECO:0000256" key="1">
    <source>
        <dbReference type="SAM" id="MobiDB-lite"/>
    </source>
</evidence>
<dbReference type="EMBL" id="KN832884">
    <property type="protein sequence ID" value="KIM96532.1"/>
    <property type="molecule type" value="Genomic_DNA"/>
</dbReference>
<name>A0A0C3D3N2_OIDMZ</name>
<evidence type="ECO:0008006" key="4">
    <source>
        <dbReference type="Google" id="ProtNLM"/>
    </source>
</evidence>
<sequence>MFQTGYRSGAGHCSGTFANPSANVRPRFRYWLPDASVNLSRVALDIADAKMVGAGGVEVLGYYLYDSAPGNIVPTDWTTYGWGTPAWKTLFDTLIKAHKDNGLIMDFAMGPNQGQGVPAHEDDDGLMWDIRLFNRTIPVGGSFNGVLPGWGTGQLQAAVTGLVTSSIETSDPGPGLPTEPSTSREQNTLSAASLQDVTDQVGSDGSLSITFPSDSTGLHYTIFAMYLIQMHYRNEADPTTLVGPETVPQDFIHNGSWTVDHFSTRGAKVMTDFWEKYLLIDGTKEALMEVANYGWEDSCEINPDVYWTRYLPEAFKERRGYSINKFLPTLFHQNDLNSAATTWWITDEEDSGNSHIADYRTTLTEMYGDYLQALTEWANSYLNIQFSAQVSYNMAMDMQTNIAKVNGPECESLGFGHVIDAYRQYAGPANIAGKRIISSECGANFGDVYQQTLPDLLWDVRRSIAGGVNNFIFHGYPYSGNYGLTTWPQFTTFYYLFSEMHGRHQPAWDFYSDSIDYAARLQYIFQSGIPKRDLAFYQKFTAYQSVPRNYQPTDLEAAGYTYEYLNPENLEEPKAVIQHGILAPERQAFKALIIRANDSMTVSGVERISEIAHTGFPVIFSGGIPSYLASYNASGSAYINATLKSLTSLSNVHVVHYEGLAATISSLRIQPATIIQASNTWYTYWRTDGSTDYVFVYNDAFGSPLGNGTSQGTVEFQSTGTPYLFDAWTGAQTPILNYTQSNNSTTIYFELAGNQAVIVAFKNSECAAEHVVSASPGVISFTTRGSAVVANVGNTASTCVTSDGRSHSLAASSATPITLSNWTLVVEHWDPPSDLTDIETVAVKSNTTHSLPTLTSWQDIAGLQNVSGRGYYSTSFNLNPDPQGGAIIDFGAVVHTIRVSINGHVLPPLDTTWARADITPYLVKGENKVEAVVATTLINRLIPIWTSLRTSGVGPLLGPPTSQDYGLLFDVVITPYKSTVVC</sequence>
<organism evidence="2 3">
    <name type="scientific">Oidiodendron maius (strain Zn)</name>
    <dbReference type="NCBI Taxonomy" id="913774"/>
    <lineage>
        <taxon>Eukaryota</taxon>
        <taxon>Fungi</taxon>
        <taxon>Dikarya</taxon>
        <taxon>Ascomycota</taxon>
        <taxon>Pezizomycotina</taxon>
        <taxon>Leotiomycetes</taxon>
        <taxon>Leotiomycetes incertae sedis</taxon>
        <taxon>Myxotrichaceae</taxon>
        <taxon>Oidiodendron</taxon>
    </lineage>
</organism>
<dbReference type="InParanoid" id="A0A0C3D3N2"/>
<feature type="compositionally biased region" description="Polar residues" evidence="1">
    <location>
        <begin position="179"/>
        <end position="188"/>
    </location>
</feature>
<dbReference type="STRING" id="913774.A0A0C3D3N2"/>
<dbReference type="OrthoDB" id="2588159at2759"/>
<dbReference type="PANTHER" id="PTHR36848:SF2">
    <property type="entry name" value="SECRETED PROTEIN"/>
    <property type="match status" value="1"/>
</dbReference>
<dbReference type="HOGENOM" id="CLU_003772_0_0_1"/>
<keyword evidence="3" id="KW-1185">Reference proteome</keyword>